<dbReference type="EMBL" id="JAAVLX010000010">
    <property type="protein sequence ID" value="NOJ43553.1"/>
    <property type="molecule type" value="Genomic_DNA"/>
</dbReference>
<dbReference type="Proteomes" id="UP000544122">
    <property type="component" value="Unassembled WGS sequence"/>
</dbReference>
<dbReference type="RefSeq" id="WP_171582749.1">
    <property type="nucleotide sequence ID" value="NZ_JAAVLX010000010.1"/>
</dbReference>
<dbReference type="InterPro" id="IPR036709">
    <property type="entry name" value="Autotransporte_beta_dom_sf"/>
</dbReference>
<dbReference type="SUPFAM" id="SSF103515">
    <property type="entry name" value="Autotransporter"/>
    <property type="match status" value="1"/>
</dbReference>
<organism evidence="1 2">
    <name type="scientific">Bradyrhizobium australiense</name>
    <dbReference type="NCBI Taxonomy" id="2721161"/>
    <lineage>
        <taxon>Bacteria</taxon>
        <taxon>Pseudomonadati</taxon>
        <taxon>Pseudomonadota</taxon>
        <taxon>Alphaproteobacteria</taxon>
        <taxon>Hyphomicrobiales</taxon>
        <taxon>Nitrobacteraceae</taxon>
        <taxon>Bradyrhizobium</taxon>
    </lineage>
</organism>
<protein>
    <submittedName>
        <fullName evidence="1">Autotransporter outer membrane beta-barrel domain-containing protein</fullName>
    </submittedName>
</protein>
<sequence>MTRCAAAQAASFNLQRYGERAIVSAPQFVLNYASQTATATRNEFGLRTDKTLALQGKTLPGIAAGAHDYDLDRGVPVLFQAPPGTSFVVNGARSDSDAALAKVEARWLNGFSPAGTFELCRQGQPVELVE</sequence>
<gene>
    <name evidence="1" type="ORF">HCN58_29000</name>
</gene>
<evidence type="ECO:0000313" key="2">
    <source>
        <dbReference type="Proteomes" id="UP000544122"/>
    </source>
</evidence>
<reference evidence="1 2" key="1">
    <citation type="submission" date="2020-03" db="EMBL/GenBank/DDBJ databases">
        <title>Bradyrhizobium diversity isolated from nodules of Indigofera sp.</title>
        <authorList>
            <person name="Klepa M."/>
            <person name="Helene L."/>
            <person name="Hungria M."/>
        </authorList>
    </citation>
    <scope>NUCLEOTIDE SEQUENCE [LARGE SCALE GENOMIC DNA]</scope>
    <source>
        <strain evidence="1 2">WSM 1791</strain>
    </source>
</reference>
<proteinExistence type="predicted"/>
<comment type="caution">
    <text evidence="1">The sequence shown here is derived from an EMBL/GenBank/DDBJ whole genome shotgun (WGS) entry which is preliminary data.</text>
</comment>
<dbReference type="Gene3D" id="2.40.128.130">
    <property type="entry name" value="Autotransporter beta-domain"/>
    <property type="match status" value="1"/>
</dbReference>
<accession>A0A7Y4GXI6</accession>
<evidence type="ECO:0000313" key="1">
    <source>
        <dbReference type="EMBL" id="NOJ43553.1"/>
    </source>
</evidence>
<name>A0A7Y4GXI6_9BRAD</name>
<dbReference type="AlphaFoldDB" id="A0A7Y4GXI6"/>
<keyword evidence="2" id="KW-1185">Reference proteome</keyword>